<dbReference type="GO" id="GO:0006612">
    <property type="term" value="P:protein targeting to membrane"/>
    <property type="evidence" value="ECO:0007669"/>
    <property type="project" value="TreeGrafter"/>
</dbReference>
<evidence type="ECO:0000256" key="11">
    <source>
        <dbReference type="SAM" id="MobiDB-lite"/>
    </source>
</evidence>
<feature type="compositionally biased region" description="Gly residues" evidence="11">
    <location>
        <begin position="1008"/>
        <end position="1030"/>
    </location>
</feature>
<evidence type="ECO:0000259" key="13">
    <source>
        <dbReference type="Pfam" id="PF01529"/>
    </source>
</evidence>
<evidence type="ECO:0000256" key="12">
    <source>
        <dbReference type="SAM" id="Phobius"/>
    </source>
</evidence>
<proteinExistence type="predicted"/>
<feature type="transmembrane region" description="Helical" evidence="12">
    <location>
        <begin position="224"/>
        <end position="247"/>
    </location>
</feature>
<reference evidence="14" key="1">
    <citation type="submission" date="2020-05" db="UniProtKB">
        <authorList>
            <consortium name="EnsemblMetazoa"/>
        </authorList>
    </citation>
    <scope>IDENTIFICATION</scope>
    <source>
        <strain evidence="14">SANGQUA</strain>
    </source>
</reference>
<sequence>MAPSQKVTKKWEIFAGRNKFFCDGYLMTAPNSGVFYFTVILITATSGLFFVFDCPFLAQRITPAIPIIGGILFVFTLSSLFRTAFSDPGIIPRASQDEAAYIEKQIEVPNSLNSPTYRPPPRTKEVFVKGQTVKLKYCFTCKIFRPPRASHCSLCDNCVDRFDHHCPWVGNCVGKRNYRFFYMFIVSLAFLAVFIFSCTTTHIVMLLKEDNQFIDVVKRTPSSVIIAIICFCSVWSVIGLAGFHTYLTTSDQTTNEDIKGSFSSKGGQQAINPYSQGNICLNCFHILCGPITPSLIDRRGVVTDEYRTQMQATEKYNSATVPPLVVMQPGMDTLNKHYSMEHELQNASNGGGVGGTGVYRQRSYDNLQNGKSTSPVSSVSSGAITNLNHLNVTNSNHATAATANAASAATKTNLNNHPPPLNHLQLSSQSPSQYNNLSLSYVNLSPNQPQPQPYHHSANCNLLNLTHSHNTPNNNTNNRASSNNASFRNRHPHHHHHQQQQNQLLAPSTPTNILNNATNYATFERAAPTGDPLGYDHSPCTATVSLQSLLLPSNHHHRSESPVPIPTNFKYFAPQSKYSASGVSIANGAAGGGAYCYSDQSQLLGSSLGGGISPSTVLLRGGGGAGTMPLLKSQSEFLHNTQHQPQHPLTPSAGTSVSQQHLLQQQKAAHPLHTMSLNMTLPRYPYHRNRAIGIRKSSHDLQLPIYQHHPLEDGKQTNGLAHGAGAYSAGLYCLGNLGPGGNSTNSLNNHFNPAAAPGAAPIVIPYSNGLMLKDSSASSSSSSGGSSSSASASTATISSNSTSSATSSLDRRCRSNLLPSGSGSGSYLASYDTITTLSDQQQQRQNVAPHTCPNSPRTIRCGSPSCSSELDPMLHSKGSGGGKQHGSGGYHRHRHHQQQAAGGGGGGGGYAKFYRKPSYQMKSSSSPTPPMVLPSPLAGPAFGSGGPGGTNPVSPALSFSQFSPSFWSANTCVSSSNRSSMLSTASTLGGSSTPYVDCTNHHGLMNGSEGGGSGVGAGGSGGGMSGQGTVAGGGGGVGVGGGMGSSADKSNSVAHLVENEAPLSTTGNVSILSGGAAGGLEDTTTTTVLLDEDGMELETRGMGGGPSMDDSSNQLTGSYTNLFRDSMSNGVANGPSGGGQPGKPNNSYHHHSSMMMSECDKIQSADEIINVSELMMVCSVSGHENVYSNVPPAQISPSGSAVGLLASPKRASVGSSNVSGVVDVSSSTVGPGGYQHVYSNVTSPCGPAAAEQLPSGVSTGTGGISGSQQQQQQQIHPALGNGKHHQQQHHQHHHHPHHQLALDDPSQLLSSTFISNDLDLDDPVLSSSFATATKSTANTMTKLHPPPAPSSAAGGPMVAAQQQHLKQPQAMITTIEMKNVIKTLDPNVIIQQQASSNSSSGTTAAASSSANVIDSNGGIASMHNNATTTTNNSHTESPMFISPSASRMRLLQESTMIDTALDLDSLDGSIGNHSQSCLVKTAIV</sequence>
<keyword evidence="8" id="KW-0449">Lipoprotein</keyword>
<name>A0A182XJ83_ANOQN</name>
<dbReference type="GO" id="GO:0019706">
    <property type="term" value="F:protein-cysteine S-palmitoyltransferase activity"/>
    <property type="evidence" value="ECO:0007669"/>
    <property type="project" value="UniProtKB-EC"/>
</dbReference>
<dbReference type="Proteomes" id="UP000076407">
    <property type="component" value="Unassembled WGS sequence"/>
</dbReference>
<dbReference type="PANTHER" id="PTHR22883:SF43">
    <property type="entry name" value="PALMITOYLTRANSFERASE APP"/>
    <property type="match status" value="1"/>
</dbReference>
<dbReference type="InterPro" id="IPR001594">
    <property type="entry name" value="Palmitoyltrfase_DHHC"/>
</dbReference>
<dbReference type="EnsemblMetazoa" id="AQUA009917-RA">
    <property type="protein sequence ID" value="AQUA009917-PA"/>
    <property type="gene ID" value="AQUA009917"/>
</dbReference>
<dbReference type="PANTHER" id="PTHR22883">
    <property type="entry name" value="ZINC FINGER DHHC DOMAIN CONTAINING PROTEIN"/>
    <property type="match status" value="1"/>
</dbReference>
<feature type="region of interest" description="Disordered" evidence="11">
    <location>
        <begin position="774"/>
        <end position="824"/>
    </location>
</feature>
<feature type="region of interest" description="Disordered" evidence="11">
    <location>
        <begin position="1123"/>
        <end position="1155"/>
    </location>
</feature>
<evidence type="ECO:0000256" key="8">
    <source>
        <dbReference type="ARBA" id="ARBA00023288"/>
    </source>
</evidence>
<dbReference type="PROSITE" id="PS50216">
    <property type="entry name" value="DHHC"/>
    <property type="match status" value="1"/>
</dbReference>
<feature type="compositionally biased region" description="Low complexity" evidence="11">
    <location>
        <begin position="464"/>
        <end position="487"/>
    </location>
</feature>
<evidence type="ECO:0000313" key="14">
    <source>
        <dbReference type="EnsemblMetazoa" id="AQUA009917-PA"/>
    </source>
</evidence>
<evidence type="ECO:0000256" key="9">
    <source>
        <dbReference type="ARBA" id="ARBA00023315"/>
    </source>
</evidence>
<keyword evidence="4 12" id="KW-0812">Transmembrane</keyword>
<keyword evidence="3" id="KW-0808">Transferase</keyword>
<feature type="region of interest" description="Disordered" evidence="11">
    <location>
        <begin position="1249"/>
        <end position="1301"/>
    </location>
</feature>
<keyword evidence="9" id="KW-0012">Acyltransferase</keyword>
<feature type="compositionally biased region" description="Gly residues" evidence="11">
    <location>
        <begin position="901"/>
        <end position="910"/>
    </location>
</feature>
<dbReference type="Pfam" id="PF01529">
    <property type="entry name" value="DHHC"/>
    <property type="match status" value="1"/>
</dbReference>
<dbReference type="GO" id="GO:0005783">
    <property type="term" value="C:endoplasmic reticulum"/>
    <property type="evidence" value="ECO:0007669"/>
    <property type="project" value="TreeGrafter"/>
</dbReference>
<evidence type="ECO:0000313" key="15">
    <source>
        <dbReference type="Proteomes" id="UP000076407"/>
    </source>
</evidence>
<feature type="compositionally biased region" description="Low complexity" evidence="11">
    <location>
        <begin position="815"/>
        <end position="824"/>
    </location>
</feature>
<evidence type="ECO:0000256" key="6">
    <source>
        <dbReference type="ARBA" id="ARBA00023136"/>
    </source>
</evidence>
<accession>A0A182XJ83</accession>
<feature type="compositionally biased region" description="Low complexity" evidence="11">
    <location>
        <begin position="775"/>
        <end position="808"/>
    </location>
</feature>
<feature type="domain" description="Palmitoyltransferase DHHC" evidence="13">
    <location>
        <begin position="134"/>
        <end position="259"/>
    </location>
</feature>
<keyword evidence="7" id="KW-0564">Palmitate</keyword>
<feature type="transmembrane region" description="Helical" evidence="12">
    <location>
        <begin position="180"/>
        <end position="204"/>
    </location>
</feature>
<evidence type="ECO:0000256" key="4">
    <source>
        <dbReference type="ARBA" id="ARBA00022692"/>
    </source>
</evidence>
<evidence type="ECO:0000256" key="3">
    <source>
        <dbReference type="ARBA" id="ARBA00022679"/>
    </source>
</evidence>
<feature type="transmembrane region" description="Helical" evidence="12">
    <location>
        <begin position="34"/>
        <end position="52"/>
    </location>
</feature>
<dbReference type="GO" id="GO:0005794">
    <property type="term" value="C:Golgi apparatus"/>
    <property type="evidence" value="ECO:0007669"/>
    <property type="project" value="TreeGrafter"/>
</dbReference>
<dbReference type="EC" id="2.3.1.225" evidence="2"/>
<feature type="region of interest" description="Disordered" evidence="11">
    <location>
        <begin position="839"/>
        <end position="949"/>
    </location>
</feature>
<keyword evidence="5 12" id="KW-1133">Transmembrane helix</keyword>
<evidence type="ECO:0000256" key="7">
    <source>
        <dbReference type="ARBA" id="ARBA00023139"/>
    </source>
</evidence>
<feature type="compositionally biased region" description="Basic residues" evidence="11">
    <location>
        <begin position="1282"/>
        <end position="1298"/>
    </location>
</feature>
<feature type="region of interest" description="Disordered" evidence="11">
    <location>
        <begin position="464"/>
        <end position="513"/>
    </location>
</feature>
<organism evidence="14 15">
    <name type="scientific">Anopheles quadriannulatus</name>
    <name type="common">Mosquito</name>
    <dbReference type="NCBI Taxonomy" id="34691"/>
    <lineage>
        <taxon>Eukaryota</taxon>
        <taxon>Metazoa</taxon>
        <taxon>Ecdysozoa</taxon>
        <taxon>Arthropoda</taxon>
        <taxon>Hexapoda</taxon>
        <taxon>Insecta</taxon>
        <taxon>Pterygota</taxon>
        <taxon>Neoptera</taxon>
        <taxon>Endopterygota</taxon>
        <taxon>Diptera</taxon>
        <taxon>Nematocera</taxon>
        <taxon>Culicoidea</taxon>
        <taxon>Culicidae</taxon>
        <taxon>Anophelinae</taxon>
        <taxon>Anopheles</taxon>
    </lineage>
</organism>
<keyword evidence="15" id="KW-1185">Reference proteome</keyword>
<evidence type="ECO:0000256" key="10">
    <source>
        <dbReference type="ARBA" id="ARBA00048048"/>
    </source>
</evidence>
<feature type="region of interest" description="Disordered" evidence="11">
    <location>
        <begin position="1007"/>
        <end position="1030"/>
    </location>
</feature>
<feature type="region of interest" description="Disordered" evidence="11">
    <location>
        <begin position="1336"/>
        <end position="1356"/>
    </location>
</feature>
<feature type="compositionally biased region" description="Polar residues" evidence="11">
    <location>
        <begin position="504"/>
        <end position="513"/>
    </location>
</feature>
<dbReference type="VEuPathDB" id="VectorBase:AQUA009917"/>
<feature type="region of interest" description="Disordered" evidence="11">
    <location>
        <begin position="404"/>
        <end position="432"/>
    </location>
</feature>
<evidence type="ECO:0000256" key="5">
    <source>
        <dbReference type="ARBA" id="ARBA00022989"/>
    </source>
</evidence>
<protein>
    <recommendedName>
        <fullName evidence="2">protein S-acyltransferase</fullName>
        <ecNumber evidence="2">2.3.1.225</ecNumber>
    </recommendedName>
</protein>
<evidence type="ECO:0000256" key="1">
    <source>
        <dbReference type="ARBA" id="ARBA00004127"/>
    </source>
</evidence>
<feature type="compositionally biased region" description="Basic residues" evidence="11">
    <location>
        <begin position="488"/>
        <end position="498"/>
    </location>
</feature>
<comment type="subcellular location">
    <subcellularLocation>
        <location evidence="1">Endomembrane system</location>
        <topology evidence="1">Multi-pass membrane protein</topology>
    </subcellularLocation>
</comment>
<feature type="transmembrane region" description="Helical" evidence="12">
    <location>
        <begin position="64"/>
        <end position="85"/>
    </location>
</feature>
<feature type="compositionally biased region" description="Low complexity" evidence="11">
    <location>
        <begin position="1266"/>
        <end position="1275"/>
    </location>
</feature>
<feature type="compositionally biased region" description="Gly residues" evidence="11">
    <location>
        <begin position="878"/>
        <end position="889"/>
    </location>
</feature>
<dbReference type="InterPro" id="IPR039859">
    <property type="entry name" value="PFA4/ZDH16/20/ERF2-like"/>
</dbReference>
<feature type="compositionally biased region" description="Polar residues" evidence="11">
    <location>
        <begin position="839"/>
        <end position="857"/>
    </location>
</feature>
<evidence type="ECO:0000256" key="2">
    <source>
        <dbReference type="ARBA" id="ARBA00012210"/>
    </source>
</evidence>
<keyword evidence="6 12" id="KW-0472">Membrane</keyword>
<dbReference type="STRING" id="34691.A0A182XJ83"/>
<comment type="catalytic activity">
    <reaction evidence="10">
        <text>L-cysteinyl-[protein] + hexadecanoyl-CoA = S-hexadecanoyl-L-cysteinyl-[protein] + CoA</text>
        <dbReference type="Rhea" id="RHEA:36683"/>
        <dbReference type="Rhea" id="RHEA-COMP:10131"/>
        <dbReference type="Rhea" id="RHEA-COMP:11032"/>
        <dbReference type="ChEBI" id="CHEBI:29950"/>
        <dbReference type="ChEBI" id="CHEBI:57287"/>
        <dbReference type="ChEBI" id="CHEBI:57379"/>
        <dbReference type="ChEBI" id="CHEBI:74151"/>
        <dbReference type="EC" id="2.3.1.225"/>
    </reaction>
</comment>